<proteinExistence type="predicted"/>
<keyword evidence="1" id="KW-0812">Transmembrane</keyword>
<keyword evidence="1" id="KW-0472">Membrane</keyword>
<protein>
    <submittedName>
        <fullName evidence="2">Uncharacterized protein</fullName>
    </submittedName>
</protein>
<keyword evidence="1" id="KW-1133">Transmembrane helix</keyword>
<sequence>MWELIYLVLYLIGKSTEFVYNNKVIFILFLIVCIIVFDVYDLLIHKNENSNIGRIIITNLIVITIGITTLTNKALISSMILIVFDFIIIYSLLFLIKKVTEYLNR</sequence>
<evidence type="ECO:0000313" key="2">
    <source>
        <dbReference type="EMBL" id="ARQ19192.1"/>
    </source>
</evidence>
<geneLocation type="plasmid" evidence="2">
    <name>pJH-T4</name>
</geneLocation>
<keyword evidence="2" id="KW-0614">Plasmid</keyword>
<evidence type="ECO:0000256" key="1">
    <source>
        <dbReference type="SAM" id="Phobius"/>
    </source>
</evidence>
<reference evidence="2" key="1">
    <citation type="submission" date="2016-12" db="EMBL/GenBank/DDBJ databases">
        <title>Genetic characterization of cointegrate plasmids responsible for the mobilization of pRUM-like and pLAG, via pHTbeta, from Enterococcus faecium to E. faecalis.</title>
        <authorList>
            <person name="Di Sante L."/>
            <person name="Morroni G."/>
            <person name="Vignaroli C."/>
            <person name="Brenciani A."/>
        </authorList>
    </citation>
    <scope>NUCLEOTIDE SEQUENCE</scope>
    <source>
        <strain evidence="2">Transconjugant T4</strain>
        <plasmid evidence="2">pJH-T4</plasmid>
    </source>
</reference>
<feature type="transmembrane region" description="Helical" evidence="1">
    <location>
        <begin position="76"/>
        <end position="96"/>
    </location>
</feature>
<name>A0A2H4HIA0_ENTFL</name>
<accession>A0A2H4HIA0</accession>
<dbReference type="EMBL" id="KY290886">
    <property type="protein sequence ID" value="ARQ19192.1"/>
    <property type="molecule type" value="Genomic_DNA"/>
</dbReference>
<feature type="transmembrane region" description="Helical" evidence="1">
    <location>
        <begin position="20"/>
        <end position="40"/>
    </location>
</feature>
<dbReference type="AlphaFoldDB" id="A0A2H4HIA0"/>
<feature type="transmembrane region" description="Helical" evidence="1">
    <location>
        <begin position="52"/>
        <end position="70"/>
    </location>
</feature>
<organism evidence="2">
    <name type="scientific">Enterococcus faecalis</name>
    <name type="common">Streptococcus faecalis</name>
    <dbReference type="NCBI Taxonomy" id="1351"/>
    <lineage>
        <taxon>Bacteria</taxon>
        <taxon>Bacillati</taxon>
        <taxon>Bacillota</taxon>
        <taxon>Bacilli</taxon>
        <taxon>Lactobacillales</taxon>
        <taxon>Enterococcaceae</taxon>
        <taxon>Enterococcus</taxon>
    </lineage>
</organism>